<evidence type="ECO:0000256" key="1">
    <source>
        <dbReference type="SAM" id="Phobius"/>
    </source>
</evidence>
<reference evidence="3 4" key="1">
    <citation type="submission" date="2016-10" db="EMBL/GenBank/DDBJ databases">
        <authorList>
            <person name="de Groot N.N."/>
        </authorList>
    </citation>
    <scope>NUCLEOTIDE SEQUENCE [LARGE SCALE GENOMIC DNA]</scope>
    <source>
        <strain evidence="3 4">DSM 11457</strain>
    </source>
</reference>
<dbReference type="RefSeq" id="WP_074788225.1">
    <property type="nucleotide sequence ID" value="NZ_FOBO01000027.1"/>
</dbReference>
<feature type="domain" description="N-acyl amino acid synthase FeeM catalytic core" evidence="2">
    <location>
        <begin position="25"/>
        <end position="182"/>
    </location>
</feature>
<dbReference type="Pfam" id="PF21926">
    <property type="entry name" value="FeeM"/>
    <property type="match status" value="1"/>
</dbReference>
<name>A0A1H8J1B8_9RHOB</name>
<dbReference type="InterPro" id="IPR054597">
    <property type="entry name" value="FeeM_cat"/>
</dbReference>
<dbReference type="EMBL" id="FOBO01000027">
    <property type="protein sequence ID" value="SEN74532.1"/>
    <property type="molecule type" value="Genomic_DNA"/>
</dbReference>
<dbReference type="Gene3D" id="3.40.630.30">
    <property type="match status" value="1"/>
</dbReference>
<proteinExistence type="predicted"/>
<evidence type="ECO:0000313" key="4">
    <source>
        <dbReference type="Proteomes" id="UP000182160"/>
    </source>
</evidence>
<keyword evidence="1" id="KW-0812">Transmembrane</keyword>
<dbReference type="Proteomes" id="UP000182160">
    <property type="component" value="Unassembled WGS sequence"/>
</dbReference>
<dbReference type="AlphaFoldDB" id="A0A1H8J1B8"/>
<keyword evidence="1" id="KW-1133">Transmembrane helix</keyword>
<evidence type="ECO:0000313" key="3">
    <source>
        <dbReference type="EMBL" id="SEN74532.1"/>
    </source>
</evidence>
<organism evidence="3 4">
    <name type="scientific">Roseovarius tolerans</name>
    <dbReference type="NCBI Taxonomy" id="74031"/>
    <lineage>
        <taxon>Bacteria</taxon>
        <taxon>Pseudomonadati</taxon>
        <taxon>Pseudomonadota</taxon>
        <taxon>Alphaproteobacteria</taxon>
        <taxon>Rhodobacterales</taxon>
        <taxon>Roseobacteraceae</taxon>
        <taxon>Roseovarius</taxon>
    </lineage>
</organism>
<dbReference type="SUPFAM" id="SSF55729">
    <property type="entry name" value="Acyl-CoA N-acyltransferases (Nat)"/>
    <property type="match status" value="1"/>
</dbReference>
<sequence length="229" mass="25731">MNEQVIDALKRSRYLVLTESEDLEEAYRLRYKCYRAQRSIALNERGIMADAFDEAANCVHVGVEMDGALLAAVRLHLVSRLSLTSPTLEVFPEFLNDLQRGQTVLDPTRFVIDPAARKKRIPLHFLALRIPFLAAMFYSIDVALAPVRAEHTAFYRRYLGYELAIKPRSYPGLTKPVQLLTAKVLEQRDAVLARTPVFGPLAEFPNSNIAFPALSGVYVASKEGRHKAA</sequence>
<accession>A0A1H8J1B8</accession>
<evidence type="ECO:0000259" key="2">
    <source>
        <dbReference type="Pfam" id="PF21926"/>
    </source>
</evidence>
<dbReference type="InterPro" id="IPR016181">
    <property type="entry name" value="Acyl_CoA_acyltransferase"/>
</dbReference>
<protein>
    <recommendedName>
        <fullName evidence="2">N-acyl amino acid synthase FeeM catalytic core domain-containing protein</fullName>
    </recommendedName>
</protein>
<keyword evidence="1" id="KW-0472">Membrane</keyword>
<feature type="transmembrane region" description="Helical" evidence="1">
    <location>
        <begin position="126"/>
        <end position="147"/>
    </location>
</feature>
<gene>
    <name evidence="3" type="ORF">SAMN04488077_1272</name>
</gene>